<dbReference type="AlphaFoldDB" id="A0AAE0LZZ8"/>
<dbReference type="Pfam" id="PF01494">
    <property type="entry name" value="FAD_binding_3"/>
    <property type="match status" value="1"/>
</dbReference>
<protein>
    <recommendedName>
        <fullName evidence="7">FAD-binding domain-containing protein</fullName>
    </recommendedName>
</protein>
<keyword evidence="2" id="KW-0285">Flavoprotein</keyword>
<comment type="cofactor">
    <cofactor evidence="1">
        <name>FAD</name>
        <dbReference type="ChEBI" id="CHEBI:57692"/>
    </cofactor>
</comment>
<dbReference type="InterPro" id="IPR036188">
    <property type="entry name" value="FAD/NAD-bd_sf"/>
</dbReference>
<evidence type="ECO:0000259" key="7">
    <source>
        <dbReference type="Pfam" id="PF01494"/>
    </source>
</evidence>
<feature type="signal peptide" evidence="6">
    <location>
        <begin position="1"/>
        <end position="22"/>
    </location>
</feature>
<dbReference type="SUPFAM" id="SSF51905">
    <property type="entry name" value="FAD/NAD(P)-binding domain"/>
    <property type="match status" value="1"/>
</dbReference>
<comment type="caution">
    <text evidence="8">The sequence shown here is derived from an EMBL/GenBank/DDBJ whole genome shotgun (WGS) entry which is preliminary data.</text>
</comment>
<evidence type="ECO:0000256" key="6">
    <source>
        <dbReference type="SAM" id="SignalP"/>
    </source>
</evidence>
<feature type="chain" id="PRO_5042050952" description="FAD-binding domain-containing protein" evidence="6">
    <location>
        <begin position="23"/>
        <end position="411"/>
    </location>
</feature>
<dbReference type="GO" id="GO:0004497">
    <property type="term" value="F:monooxygenase activity"/>
    <property type="evidence" value="ECO:0007669"/>
    <property type="project" value="UniProtKB-KW"/>
</dbReference>
<dbReference type="PRINTS" id="PR00420">
    <property type="entry name" value="RNGMNOXGNASE"/>
</dbReference>
<evidence type="ECO:0000313" key="8">
    <source>
        <dbReference type="EMBL" id="KAK3314161.1"/>
    </source>
</evidence>
<dbReference type="PANTHER" id="PTHR47178:SF6">
    <property type="entry name" value="FAD-BINDING DOMAIN-CONTAINING PROTEIN"/>
    <property type="match status" value="1"/>
</dbReference>
<keyword evidence="9" id="KW-1185">Reference proteome</keyword>
<keyword evidence="3" id="KW-0274">FAD</keyword>
<dbReference type="PANTHER" id="PTHR47178">
    <property type="entry name" value="MONOOXYGENASE, FAD-BINDING"/>
    <property type="match status" value="1"/>
</dbReference>
<evidence type="ECO:0000256" key="3">
    <source>
        <dbReference type="ARBA" id="ARBA00022827"/>
    </source>
</evidence>
<dbReference type="InterPro" id="IPR002938">
    <property type="entry name" value="FAD-bd"/>
</dbReference>
<evidence type="ECO:0000256" key="2">
    <source>
        <dbReference type="ARBA" id="ARBA00022630"/>
    </source>
</evidence>
<accession>A0AAE0LZZ8</accession>
<organism evidence="8 9">
    <name type="scientific">Apodospora peruviana</name>
    <dbReference type="NCBI Taxonomy" id="516989"/>
    <lineage>
        <taxon>Eukaryota</taxon>
        <taxon>Fungi</taxon>
        <taxon>Dikarya</taxon>
        <taxon>Ascomycota</taxon>
        <taxon>Pezizomycotina</taxon>
        <taxon>Sordariomycetes</taxon>
        <taxon>Sordariomycetidae</taxon>
        <taxon>Sordariales</taxon>
        <taxon>Lasiosphaeriaceae</taxon>
        <taxon>Apodospora</taxon>
    </lineage>
</organism>
<sequence length="411" mass="44846">MSGKTAPHVLIIGAGIGGLTLAQGLRKQGITFDIFERDTSTTSRGQGYCIGLFDLDTLFGGTLPDDLPDLRTTCHLQPLDLPSQAIFHAGPAKFMVEDSPETPCVRANRLRLRELLCTGLNVQWGKQAERIEEDDEKVTVFFQDGSSATGDVLVGVDGAHSLVRPHVLKKSNDEVLNMSPNTIVVGETKLRGADFAQQLQLGHSCFMAFGKDFRLFSGLNRATDDGKEGEYYWLMSASDETVTQPDHWLKTASAEKKLEWATEKVQGLQPLFRTTIEKTKPEAVKATAMWWDALIPETPPVNRVIVIGDAAHPMTPAQGEGAIFAIKDAVALSKVLAEADKTDVAALKTKLNDFQQDIVAKGHEAIMQGRAFLAQAGKPQPGAKPKPPKAWGYETKMIFELKPLPITIAED</sequence>
<keyword evidence="6" id="KW-0732">Signal</keyword>
<evidence type="ECO:0000256" key="5">
    <source>
        <dbReference type="ARBA" id="ARBA00023033"/>
    </source>
</evidence>
<dbReference type="EMBL" id="JAUEDM010000007">
    <property type="protein sequence ID" value="KAK3314161.1"/>
    <property type="molecule type" value="Genomic_DNA"/>
</dbReference>
<evidence type="ECO:0000313" key="9">
    <source>
        <dbReference type="Proteomes" id="UP001283341"/>
    </source>
</evidence>
<reference evidence="8" key="2">
    <citation type="submission" date="2023-06" db="EMBL/GenBank/DDBJ databases">
        <authorList>
            <consortium name="Lawrence Berkeley National Laboratory"/>
            <person name="Haridas S."/>
            <person name="Hensen N."/>
            <person name="Bonometti L."/>
            <person name="Westerberg I."/>
            <person name="Brannstrom I.O."/>
            <person name="Guillou S."/>
            <person name="Cros-Aarteil S."/>
            <person name="Calhoun S."/>
            <person name="Kuo A."/>
            <person name="Mondo S."/>
            <person name="Pangilinan J."/>
            <person name="Riley R."/>
            <person name="Labutti K."/>
            <person name="Andreopoulos B."/>
            <person name="Lipzen A."/>
            <person name="Chen C."/>
            <person name="Yanf M."/>
            <person name="Daum C."/>
            <person name="Ng V."/>
            <person name="Clum A."/>
            <person name="Steindorff A."/>
            <person name="Ohm R."/>
            <person name="Martin F."/>
            <person name="Silar P."/>
            <person name="Natvig D."/>
            <person name="Lalanne C."/>
            <person name="Gautier V."/>
            <person name="Ament-Velasquez S.L."/>
            <person name="Kruys A."/>
            <person name="Hutchinson M.I."/>
            <person name="Powell A.J."/>
            <person name="Barry K."/>
            <person name="Miller A.N."/>
            <person name="Grigoriev I.V."/>
            <person name="Debuchy R."/>
            <person name="Gladieux P."/>
            <person name="Thoren M.H."/>
            <person name="Johannesson H."/>
        </authorList>
    </citation>
    <scope>NUCLEOTIDE SEQUENCE</scope>
    <source>
        <strain evidence="8">CBS 118394</strain>
    </source>
</reference>
<gene>
    <name evidence="8" type="ORF">B0H66DRAFT_372723</name>
</gene>
<feature type="domain" description="FAD-binding" evidence="7">
    <location>
        <begin position="8"/>
        <end position="339"/>
    </location>
</feature>
<keyword evidence="5" id="KW-0503">Monooxygenase</keyword>
<name>A0AAE0LZZ8_9PEZI</name>
<keyword evidence="4" id="KW-0560">Oxidoreductase</keyword>
<reference evidence="8" key="1">
    <citation type="journal article" date="2023" name="Mol. Phylogenet. Evol.">
        <title>Genome-scale phylogeny and comparative genomics of the fungal order Sordariales.</title>
        <authorList>
            <person name="Hensen N."/>
            <person name="Bonometti L."/>
            <person name="Westerberg I."/>
            <person name="Brannstrom I.O."/>
            <person name="Guillou S."/>
            <person name="Cros-Aarteil S."/>
            <person name="Calhoun S."/>
            <person name="Haridas S."/>
            <person name="Kuo A."/>
            <person name="Mondo S."/>
            <person name="Pangilinan J."/>
            <person name="Riley R."/>
            <person name="LaButti K."/>
            <person name="Andreopoulos B."/>
            <person name="Lipzen A."/>
            <person name="Chen C."/>
            <person name="Yan M."/>
            <person name="Daum C."/>
            <person name="Ng V."/>
            <person name="Clum A."/>
            <person name="Steindorff A."/>
            <person name="Ohm R.A."/>
            <person name="Martin F."/>
            <person name="Silar P."/>
            <person name="Natvig D.O."/>
            <person name="Lalanne C."/>
            <person name="Gautier V."/>
            <person name="Ament-Velasquez S.L."/>
            <person name="Kruys A."/>
            <person name="Hutchinson M.I."/>
            <person name="Powell A.J."/>
            <person name="Barry K."/>
            <person name="Miller A.N."/>
            <person name="Grigoriev I.V."/>
            <person name="Debuchy R."/>
            <person name="Gladieux P."/>
            <person name="Hiltunen Thoren M."/>
            <person name="Johannesson H."/>
        </authorList>
    </citation>
    <scope>NUCLEOTIDE SEQUENCE</scope>
    <source>
        <strain evidence="8">CBS 118394</strain>
    </source>
</reference>
<proteinExistence type="predicted"/>
<dbReference type="Gene3D" id="3.50.50.60">
    <property type="entry name" value="FAD/NAD(P)-binding domain"/>
    <property type="match status" value="1"/>
</dbReference>
<dbReference type="GO" id="GO:0071949">
    <property type="term" value="F:FAD binding"/>
    <property type="evidence" value="ECO:0007669"/>
    <property type="project" value="InterPro"/>
</dbReference>
<dbReference type="Proteomes" id="UP001283341">
    <property type="component" value="Unassembled WGS sequence"/>
</dbReference>
<evidence type="ECO:0000256" key="1">
    <source>
        <dbReference type="ARBA" id="ARBA00001974"/>
    </source>
</evidence>
<evidence type="ECO:0000256" key="4">
    <source>
        <dbReference type="ARBA" id="ARBA00023002"/>
    </source>
</evidence>